<reference evidence="4 5" key="1">
    <citation type="submission" date="2016-10" db="EMBL/GenBank/DDBJ databases">
        <authorList>
            <person name="de Groot N.N."/>
        </authorList>
    </citation>
    <scope>NUCLEOTIDE SEQUENCE [LARGE SCALE GENOMIC DNA]</scope>
    <source>
        <strain evidence="4 5">PYCC 4715</strain>
    </source>
</reference>
<dbReference type="SUPFAM" id="SSF51735">
    <property type="entry name" value="NAD(P)-binding Rossmann-fold domains"/>
    <property type="match status" value="1"/>
</dbReference>
<evidence type="ECO:0000313" key="4">
    <source>
        <dbReference type="EMBL" id="SGZ56339.1"/>
    </source>
</evidence>
<evidence type="ECO:0000313" key="5">
    <source>
        <dbReference type="Proteomes" id="UP000182259"/>
    </source>
</evidence>
<protein>
    <submittedName>
        <fullName evidence="4">CIC11C00000005377</fullName>
    </submittedName>
</protein>
<dbReference type="InterPro" id="IPR036291">
    <property type="entry name" value="NAD(P)-bd_dom_sf"/>
</dbReference>
<keyword evidence="3" id="KW-0496">Mitochondrion</keyword>
<dbReference type="GO" id="GO:0005741">
    <property type="term" value="C:mitochondrial outer membrane"/>
    <property type="evidence" value="ECO:0007669"/>
    <property type="project" value="UniProtKB-SubCell"/>
</dbReference>
<dbReference type="EMBL" id="LT635767">
    <property type="protein sequence ID" value="SGZ56339.1"/>
    <property type="molecule type" value="Genomic_DNA"/>
</dbReference>
<dbReference type="GO" id="GO:0051170">
    <property type="term" value="P:import into nucleus"/>
    <property type="evidence" value="ECO:0007669"/>
    <property type="project" value="TreeGrafter"/>
</dbReference>
<evidence type="ECO:0000256" key="2">
    <source>
        <dbReference type="ARBA" id="ARBA00006617"/>
    </source>
</evidence>
<keyword evidence="3" id="KW-0472">Membrane</keyword>
<accession>A0A1L0BYK6</accession>
<dbReference type="AlphaFoldDB" id="A0A1L0BYK6"/>
<dbReference type="PANTHER" id="PTHR14097">
    <property type="entry name" value="OXIDOREDUCTASE HTATIP2"/>
    <property type="match status" value="1"/>
</dbReference>
<proteinExistence type="inferred from homology"/>
<dbReference type="PANTHER" id="PTHR14097:SF7">
    <property type="entry name" value="OXIDOREDUCTASE HTATIP2"/>
    <property type="match status" value="1"/>
</dbReference>
<dbReference type="Gene3D" id="3.40.50.720">
    <property type="entry name" value="NAD(P)-binding Rossmann-like Domain"/>
    <property type="match status" value="1"/>
</dbReference>
<dbReference type="InterPro" id="IPR014843">
    <property type="entry name" value="Him1/Fmp52"/>
</dbReference>
<comment type="similarity">
    <text evidence="2">Belongs to the FMP52 family.</text>
</comment>
<sequence>MSTIIFGSTGLCGAAFLKYADKLDALNHLVTVTRRSLDYESSKLEKIVEADSTKYPGIVAATKPKICYTSLATTRGAAGSAQAFVDIDYGINYDIAKAAKESGVETFVLISSIGASALSPFLYMKTKGRLEDDVIALKFPRTIILRPGPLLGEREKSKVSFTKSLFAPIYGDEVGKAAELLIAKPFDSSKPVVEIVSGKELFEVK</sequence>
<evidence type="ECO:0000256" key="3">
    <source>
        <dbReference type="ARBA" id="ARBA00022787"/>
    </source>
</evidence>
<gene>
    <name evidence="4" type="ORF">SAMEA4029009_CIC11G00000005377</name>
</gene>
<comment type="subcellular location">
    <subcellularLocation>
        <location evidence="1">Mitochondrion outer membrane</location>
        <topology evidence="1">Peripheral membrane protein</topology>
    </subcellularLocation>
</comment>
<keyword evidence="3" id="KW-1000">Mitochondrion outer membrane</keyword>
<dbReference type="Pfam" id="PF08732">
    <property type="entry name" value="HIM1"/>
    <property type="match status" value="1"/>
</dbReference>
<name>A0A1L0BYK6_9ASCO</name>
<evidence type="ECO:0000256" key="1">
    <source>
        <dbReference type="ARBA" id="ARBA00004450"/>
    </source>
</evidence>
<dbReference type="Proteomes" id="UP000182259">
    <property type="component" value="Chromosome IV"/>
</dbReference>
<organism evidence="4 5">
    <name type="scientific">Sungouiella intermedia</name>
    <dbReference type="NCBI Taxonomy" id="45354"/>
    <lineage>
        <taxon>Eukaryota</taxon>
        <taxon>Fungi</taxon>
        <taxon>Dikarya</taxon>
        <taxon>Ascomycota</taxon>
        <taxon>Saccharomycotina</taxon>
        <taxon>Pichiomycetes</taxon>
        <taxon>Metschnikowiaceae</taxon>
        <taxon>Sungouiella</taxon>
    </lineage>
</organism>